<evidence type="ECO:0000256" key="1">
    <source>
        <dbReference type="ARBA" id="ARBA00004170"/>
    </source>
</evidence>
<dbReference type="WBParaSite" id="PTRK_0000492500.1">
    <property type="protein sequence ID" value="PTRK_0000492500.1"/>
    <property type="gene ID" value="PTRK_0000492500"/>
</dbReference>
<dbReference type="Gene3D" id="1.10.238.10">
    <property type="entry name" value="EF-hand"/>
    <property type="match status" value="1"/>
</dbReference>
<evidence type="ECO:0000256" key="14">
    <source>
        <dbReference type="SAM" id="MobiDB-lite"/>
    </source>
</evidence>
<dbReference type="STRING" id="131310.A0A0N4ZBL4"/>
<comment type="similarity">
    <text evidence="13">Belongs to the TGF-beta family.</text>
</comment>
<keyword evidence="13" id="KW-0339">Growth factor</keyword>
<keyword evidence="9" id="KW-0677">Repeat</keyword>
<dbReference type="Pfam" id="PF25434">
    <property type="entry name" value="NUCB1_N"/>
    <property type="match status" value="1"/>
</dbReference>
<dbReference type="InterPro" id="IPR018247">
    <property type="entry name" value="EF_Hand_1_Ca_BS"/>
</dbReference>
<dbReference type="CDD" id="cd13756">
    <property type="entry name" value="TGF_beta_BMPs_GDFs"/>
    <property type="match status" value="1"/>
</dbReference>
<dbReference type="Gene3D" id="2.10.90.10">
    <property type="entry name" value="Cystine-knot cytokines"/>
    <property type="match status" value="1"/>
</dbReference>
<accession>A0A0N4ZBL4</accession>
<keyword evidence="12" id="KW-0472">Membrane</keyword>
<dbReference type="PROSITE" id="PS00018">
    <property type="entry name" value="EF_HAND_1"/>
    <property type="match status" value="1"/>
</dbReference>
<dbReference type="GO" id="GO:0005509">
    <property type="term" value="F:calcium ion binding"/>
    <property type="evidence" value="ECO:0007669"/>
    <property type="project" value="TreeGrafter"/>
</dbReference>
<evidence type="ECO:0000256" key="7">
    <source>
        <dbReference type="ARBA" id="ARBA00022553"/>
    </source>
</evidence>
<dbReference type="GO" id="GO:0008083">
    <property type="term" value="F:growth factor activity"/>
    <property type="evidence" value="ECO:0007669"/>
    <property type="project" value="UniProtKB-KW"/>
</dbReference>
<evidence type="ECO:0000256" key="11">
    <source>
        <dbReference type="ARBA" id="ARBA00023034"/>
    </source>
</evidence>
<evidence type="ECO:0000256" key="15">
    <source>
        <dbReference type="SAM" id="SignalP"/>
    </source>
</evidence>
<keyword evidence="11" id="KW-0333">Golgi apparatus</keyword>
<name>A0A0N4ZBL4_PARTI</name>
<dbReference type="AlphaFoldDB" id="A0A0N4ZBL4"/>
<evidence type="ECO:0000256" key="6">
    <source>
        <dbReference type="ARBA" id="ARBA00022525"/>
    </source>
</evidence>
<comment type="subcellular location">
    <subcellularLocation>
        <location evidence="2">Cytoplasm</location>
    </subcellularLocation>
    <subcellularLocation>
        <location evidence="3">Golgi apparatus</location>
    </subcellularLocation>
    <subcellularLocation>
        <location evidence="1">Membrane</location>
        <topology evidence="1">Peripheral membrane protein</topology>
    </subcellularLocation>
    <subcellularLocation>
        <location evidence="4">Secreted</location>
    </subcellularLocation>
</comment>
<dbReference type="InterPro" id="IPR011992">
    <property type="entry name" value="EF-hand-dom_pair"/>
</dbReference>
<dbReference type="Proteomes" id="UP000038045">
    <property type="component" value="Unplaced"/>
</dbReference>
<dbReference type="GO" id="GO:0005793">
    <property type="term" value="C:endoplasmic reticulum-Golgi intermediate compartment"/>
    <property type="evidence" value="ECO:0007669"/>
    <property type="project" value="TreeGrafter"/>
</dbReference>
<reference evidence="18" key="1">
    <citation type="submission" date="2017-02" db="UniProtKB">
        <authorList>
            <consortium name="WormBaseParasite"/>
        </authorList>
    </citation>
    <scope>IDENTIFICATION</scope>
</reference>
<dbReference type="SUPFAM" id="SSF57501">
    <property type="entry name" value="Cystine-knot cytokines"/>
    <property type="match status" value="1"/>
</dbReference>
<keyword evidence="10" id="KW-0106">Calcium</keyword>
<keyword evidence="5" id="KW-0963">Cytoplasm</keyword>
<dbReference type="GO" id="GO:0070062">
    <property type="term" value="C:extracellular exosome"/>
    <property type="evidence" value="ECO:0007669"/>
    <property type="project" value="TreeGrafter"/>
</dbReference>
<feature type="region of interest" description="Disordered" evidence="14">
    <location>
        <begin position="195"/>
        <end position="223"/>
    </location>
</feature>
<dbReference type="SUPFAM" id="SSF47473">
    <property type="entry name" value="EF-hand"/>
    <property type="match status" value="1"/>
</dbReference>
<keyword evidence="8 15" id="KW-0732">Signal</keyword>
<dbReference type="InterPro" id="IPR040250">
    <property type="entry name" value="Nucleobindin"/>
</dbReference>
<dbReference type="PANTHER" id="PTHR19237">
    <property type="entry name" value="NUCLEOBINDIN"/>
    <property type="match status" value="1"/>
</dbReference>
<feature type="chain" id="PRO_5005891433" evidence="15">
    <location>
        <begin position="21"/>
        <end position="523"/>
    </location>
</feature>
<protein>
    <submittedName>
        <fullName evidence="18">TGF_BETA_2 domain-containing protein</fullName>
    </submittedName>
</protein>
<keyword evidence="17" id="KW-1185">Reference proteome</keyword>
<dbReference type="PANTHER" id="PTHR19237:SF20">
    <property type="entry name" value="NUCLEOBINDIN 1"/>
    <property type="match status" value="1"/>
</dbReference>
<evidence type="ECO:0000256" key="8">
    <source>
        <dbReference type="ARBA" id="ARBA00022729"/>
    </source>
</evidence>
<dbReference type="SMART" id="SM00204">
    <property type="entry name" value="TGFB"/>
    <property type="match status" value="1"/>
</dbReference>
<dbReference type="GO" id="GO:0005794">
    <property type="term" value="C:Golgi apparatus"/>
    <property type="evidence" value="ECO:0007669"/>
    <property type="project" value="UniProtKB-SubCell"/>
</dbReference>
<evidence type="ECO:0000256" key="10">
    <source>
        <dbReference type="ARBA" id="ARBA00022837"/>
    </source>
</evidence>
<organism evidence="17 18">
    <name type="scientific">Parastrongyloides trichosuri</name>
    <name type="common">Possum-specific nematode worm</name>
    <dbReference type="NCBI Taxonomy" id="131310"/>
    <lineage>
        <taxon>Eukaryota</taxon>
        <taxon>Metazoa</taxon>
        <taxon>Ecdysozoa</taxon>
        <taxon>Nematoda</taxon>
        <taxon>Chromadorea</taxon>
        <taxon>Rhabditida</taxon>
        <taxon>Tylenchina</taxon>
        <taxon>Panagrolaimomorpha</taxon>
        <taxon>Strongyloidoidea</taxon>
        <taxon>Strongyloididae</taxon>
        <taxon>Parastrongyloides</taxon>
    </lineage>
</organism>
<dbReference type="PROSITE" id="PS51362">
    <property type="entry name" value="TGF_BETA_2"/>
    <property type="match status" value="1"/>
</dbReference>
<keyword evidence="6" id="KW-0964">Secreted</keyword>
<evidence type="ECO:0000256" key="4">
    <source>
        <dbReference type="ARBA" id="ARBA00004613"/>
    </source>
</evidence>
<sequence length="523" mass="61055">MTRHILSFCILLLISISIIAPPPPRNNLAKVEAESVNGVNDNKVAEEVEDDLPKYEFHYSKYLEKVVQILEKDPRFNEKLKTMNEQEMKDGKLADHFDLVSQDVANELTKVKLEEIERLREAIAKQIEADNGAHNVQAPEHLDVEQLDKFHAEDLRKLIRKTIADIEKIDKERTEKFKQYEMEKRAKFDHEKAKLPEAERKKLEEEHKAAEERHKQHEKINHPGDRKQLEEVWEEKDHMDKEGYNPRTFFALHDLNGDGFWNNEEIDALFQLELEKMYNETNPDDDPKEKVEEMYRMRDHVISQMDKNKDRMISLEEFLADNEAQASTPSPEGWNDLADQKIYTDEELRKFEEEYAKQQGWGEHAYETNVPLPPPTTTPLTIVHNQQQHIETHPKVDPIMAKVSLIIIFLNFTIFIYGSNHNGCDANKNGKSCCRFKQFVNLYKVDSFILAPHNTNVGYCGGSCSLRDNLTNNALIRYKLKEEDFVGCCHPKDFVNLQILKRDKHGIISEYNPNIYIYSCRCG</sequence>
<dbReference type="InterPro" id="IPR057576">
    <property type="entry name" value="NUCB1_N"/>
</dbReference>
<proteinExistence type="inferred from homology"/>
<dbReference type="Pfam" id="PF00019">
    <property type="entry name" value="TGF_beta"/>
    <property type="match status" value="1"/>
</dbReference>
<dbReference type="GO" id="GO:0016020">
    <property type="term" value="C:membrane"/>
    <property type="evidence" value="ECO:0007669"/>
    <property type="project" value="UniProtKB-SubCell"/>
</dbReference>
<dbReference type="InterPro" id="IPR029034">
    <property type="entry name" value="Cystine-knot_cytokine"/>
</dbReference>
<evidence type="ECO:0000256" key="9">
    <source>
        <dbReference type="ARBA" id="ARBA00022737"/>
    </source>
</evidence>
<evidence type="ECO:0000256" key="12">
    <source>
        <dbReference type="ARBA" id="ARBA00023136"/>
    </source>
</evidence>
<feature type="domain" description="TGF-beta family profile" evidence="16">
    <location>
        <begin position="418"/>
        <end position="523"/>
    </location>
</feature>
<evidence type="ECO:0000313" key="17">
    <source>
        <dbReference type="Proteomes" id="UP000038045"/>
    </source>
</evidence>
<evidence type="ECO:0000256" key="13">
    <source>
        <dbReference type="RuleBase" id="RU000354"/>
    </source>
</evidence>
<evidence type="ECO:0000256" key="5">
    <source>
        <dbReference type="ARBA" id="ARBA00022490"/>
    </source>
</evidence>
<dbReference type="InterPro" id="IPR001839">
    <property type="entry name" value="TGF-b_C"/>
</dbReference>
<keyword evidence="7" id="KW-0597">Phosphoprotein</keyword>
<feature type="signal peptide" evidence="15">
    <location>
        <begin position="1"/>
        <end position="20"/>
    </location>
</feature>
<evidence type="ECO:0000256" key="2">
    <source>
        <dbReference type="ARBA" id="ARBA00004496"/>
    </source>
</evidence>
<evidence type="ECO:0000256" key="3">
    <source>
        <dbReference type="ARBA" id="ARBA00004555"/>
    </source>
</evidence>
<evidence type="ECO:0000259" key="16">
    <source>
        <dbReference type="PROSITE" id="PS51362"/>
    </source>
</evidence>
<evidence type="ECO:0000313" key="18">
    <source>
        <dbReference type="WBParaSite" id="PTRK_0000492500.1"/>
    </source>
</evidence>